<dbReference type="PANTHER" id="PTHR33908">
    <property type="entry name" value="MANNOSYLTRANSFERASE YKCB-RELATED"/>
    <property type="match status" value="1"/>
</dbReference>
<name>A0A7D6ZJR3_9NOCA</name>
<dbReference type="GO" id="GO:0009103">
    <property type="term" value="P:lipopolysaccharide biosynthetic process"/>
    <property type="evidence" value="ECO:0007669"/>
    <property type="project" value="UniProtKB-ARBA"/>
</dbReference>
<feature type="transmembrane region" description="Helical" evidence="8">
    <location>
        <begin position="140"/>
        <end position="168"/>
    </location>
</feature>
<proteinExistence type="predicted"/>
<feature type="domain" description="Glycosyltransferase RgtA/B/C/D-like" evidence="9">
    <location>
        <begin position="39"/>
        <end position="198"/>
    </location>
</feature>
<evidence type="ECO:0000256" key="2">
    <source>
        <dbReference type="ARBA" id="ARBA00022475"/>
    </source>
</evidence>
<keyword evidence="11" id="KW-1185">Reference proteome</keyword>
<dbReference type="PANTHER" id="PTHR33908:SF11">
    <property type="entry name" value="MEMBRANE PROTEIN"/>
    <property type="match status" value="1"/>
</dbReference>
<dbReference type="InterPro" id="IPR038731">
    <property type="entry name" value="RgtA/B/C-like"/>
</dbReference>
<dbReference type="InterPro" id="IPR050297">
    <property type="entry name" value="LipidA_mod_glycosyltrf_83"/>
</dbReference>
<keyword evidence="4 10" id="KW-0808">Transferase</keyword>
<comment type="subcellular location">
    <subcellularLocation>
        <location evidence="1">Cell membrane</location>
        <topology evidence="1">Multi-pass membrane protein</topology>
    </subcellularLocation>
</comment>
<feature type="transmembrane region" description="Helical" evidence="8">
    <location>
        <begin position="280"/>
        <end position="301"/>
    </location>
</feature>
<protein>
    <submittedName>
        <fullName evidence="10">Glycosyltransferase family 39 protein</fullName>
    </submittedName>
</protein>
<keyword evidence="6 8" id="KW-1133">Transmembrane helix</keyword>
<feature type="transmembrane region" description="Helical" evidence="8">
    <location>
        <begin position="258"/>
        <end position="274"/>
    </location>
</feature>
<feature type="transmembrane region" description="Helical" evidence="8">
    <location>
        <begin position="60"/>
        <end position="82"/>
    </location>
</feature>
<evidence type="ECO:0000256" key="8">
    <source>
        <dbReference type="SAM" id="Phobius"/>
    </source>
</evidence>
<feature type="transmembrane region" description="Helical" evidence="8">
    <location>
        <begin position="313"/>
        <end position="333"/>
    </location>
</feature>
<evidence type="ECO:0000256" key="1">
    <source>
        <dbReference type="ARBA" id="ARBA00004651"/>
    </source>
</evidence>
<evidence type="ECO:0000256" key="6">
    <source>
        <dbReference type="ARBA" id="ARBA00022989"/>
    </source>
</evidence>
<keyword evidence="5 8" id="KW-0812">Transmembrane</keyword>
<evidence type="ECO:0000256" key="3">
    <source>
        <dbReference type="ARBA" id="ARBA00022676"/>
    </source>
</evidence>
<evidence type="ECO:0000259" key="9">
    <source>
        <dbReference type="Pfam" id="PF13231"/>
    </source>
</evidence>
<gene>
    <name evidence="10" type="ORF">H0264_29315</name>
</gene>
<evidence type="ECO:0000256" key="4">
    <source>
        <dbReference type="ARBA" id="ARBA00022679"/>
    </source>
</evidence>
<dbReference type="Pfam" id="PF13231">
    <property type="entry name" value="PMT_2"/>
    <property type="match status" value="1"/>
</dbReference>
<reference evidence="10 11" key="1">
    <citation type="submission" date="2020-07" db="EMBL/GenBank/DDBJ databases">
        <authorList>
            <person name="Zhuang K."/>
            <person name="Ran Y."/>
        </authorList>
    </citation>
    <scope>NUCLEOTIDE SEQUENCE [LARGE SCALE GENOMIC DNA]</scope>
    <source>
        <strain evidence="10 11">WCH-YHL-001</strain>
    </source>
</reference>
<dbReference type="Proteomes" id="UP000515512">
    <property type="component" value="Chromosome"/>
</dbReference>
<dbReference type="EMBL" id="CP059399">
    <property type="protein sequence ID" value="QLY29343.1"/>
    <property type="molecule type" value="Genomic_DNA"/>
</dbReference>
<dbReference type="GO" id="GO:0016763">
    <property type="term" value="F:pentosyltransferase activity"/>
    <property type="evidence" value="ECO:0007669"/>
    <property type="project" value="TreeGrafter"/>
</dbReference>
<dbReference type="RefSeq" id="WP_181580547.1">
    <property type="nucleotide sequence ID" value="NZ_CP059399.1"/>
</dbReference>
<evidence type="ECO:0000256" key="5">
    <source>
        <dbReference type="ARBA" id="ARBA00022692"/>
    </source>
</evidence>
<feature type="transmembrane region" description="Helical" evidence="8">
    <location>
        <begin position="180"/>
        <end position="198"/>
    </location>
</feature>
<dbReference type="GO" id="GO:0005886">
    <property type="term" value="C:plasma membrane"/>
    <property type="evidence" value="ECO:0007669"/>
    <property type="project" value="UniProtKB-SubCell"/>
</dbReference>
<sequence>MISSLATFALSVSAARFQLAGDELYYLACGRRPAIEYADNGPLVPMIARLSDLIAPGSALALRIPGLLMLIAVAVLAAAVAFELGARPRHQMLASAAVVASPLVLGFTVLTTVSFDLALQALITWLLVRWVRLHQDRLLLAMGLAAAVAIQAKWLVPLLAVGLGLGVLTAGPREVMRRPALWLGLFFFAAAATPGLLWQASRDWPKLATTDAIAQETAQSGGQWATLATIAILTGFLGGGLALLSLYGLTRQPHLRPYRFLLIAAVAMVFLVIAGHGRAYYVAGIIPALFGVGAATLSTLLDTATPRVPLRRSFVALTALSAVLTVFFALLPYPRSWITTPTSGPWEPLRHYGNDYWSDLADAVNTVALSLPPAARANTAVVAAAYNQAAALDHYRPATAIPPIYSPHRGFAEFGPPPDAATTILYVGYDAGREQRAFLSAFADATPALHLNNALGIGGQNRYVTIWICRNPVAPMSAAWPDLTYVPTPPTA</sequence>
<evidence type="ECO:0000256" key="7">
    <source>
        <dbReference type="ARBA" id="ARBA00023136"/>
    </source>
</evidence>
<evidence type="ECO:0000313" key="11">
    <source>
        <dbReference type="Proteomes" id="UP000515512"/>
    </source>
</evidence>
<dbReference type="AlphaFoldDB" id="A0A7D6ZJR3"/>
<accession>A0A7D6ZJR3</accession>
<evidence type="ECO:0000313" key="10">
    <source>
        <dbReference type="EMBL" id="QLY29343.1"/>
    </source>
</evidence>
<keyword evidence="2" id="KW-1003">Cell membrane</keyword>
<keyword evidence="3" id="KW-0328">Glycosyltransferase</keyword>
<dbReference type="KEGG" id="nhu:H0264_29315"/>
<feature type="transmembrane region" description="Helical" evidence="8">
    <location>
        <begin position="224"/>
        <end position="246"/>
    </location>
</feature>
<feature type="transmembrane region" description="Helical" evidence="8">
    <location>
        <begin position="103"/>
        <end position="128"/>
    </location>
</feature>
<organism evidence="10 11">
    <name type="scientific">Nocardia huaxiensis</name>
    <dbReference type="NCBI Taxonomy" id="2755382"/>
    <lineage>
        <taxon>Bacteria</taxon>
        <taxon>Bacillati</taxon>
        <taxon>Actinomycetota</taxon>
        <taxon>Actinomycetes</taxon>
        <taxon>Mycobacteriales</taxon>
        <taxon>Nocardiaceae</taxon>
        <taxon>Nocardia</taxon>
    </lineage>
</organism>
<keyword evidence="7 8" id="KW-0472">Membrane</keyword>